<dbReference type="OrthoDB" id="2842408at2"/>
<protein>
    <submittedName>
        <fullName evidence="1">Cellulose biosynthesis protein BcsQ</fullName>
    </submittedName>
</protein>
<dbReference type="Proteomes" id="UP000199800">
    <property type="component" value="Unassembled WGS sequence"/>
</dbReference>
<name>A0A1H9YSG2_9FIRM</name>
<organism evidence="1 2">
    <name type="scientific">[Clostridium] polysaccharolyticum</name>
    <dbReference type="NCBI Taxonomy" id="29364"/>
    <lineage>
        <taxon>Bacteria</taxon>
        <taxon>Bacillati</taxon>
        <taxon>Bacillota</taxon>
        <taxon>Clostridia</taxon>
        <taxon>Lachnospirales</taxon>
        <taxon>Lachnospiraceae</taxon>
    </lineage>
</organism>
<accession>A0A1H9YSG2</accession>
<proteinExistence type="predicted"/>
<gene>
    <name evidence="1" type="ORF">SAMN04487772_102153</name>
</gene>
<sequence length="275" mass="31766">MKVAFWSNCSGRAGTTSNMACISILCAMLERKKSVLFENHCSLHGLEQILIGGREKNANILRESFSFYDQRGLDGLIRRVHSNYTYKEIMEDVSIKFLDDLIYYLPKSADMNQEYFEYELNQVIKPLLVLLNQTFDLVFVDTAPNHSLSSKLILEEAELVVVNLCQNKAVLDHFFSNYHFLMEKTIFLVGNYQEQSKFNLANLCRRYQIPKEAIEAIPYNVEFGDAVSSGNAVEFLMRNMNCKRQDENYLFMNQATKTAQLVLEHLKKEEVSFVS</sequence>
<dbReference type="InterPro" id="IPR027417">
    <property type="entry name" value="P-loop_NTPase"/>
</dbReference>
<dbReference type="Gene3D" id="3.40.50.300">
    <property type="entry name" value="P-loop containing nucleotide triphosphate hydrolases"/>
    <property type="match status" value="1"/>
</dbReference>
<evidence type="ECO:0000313" key="2">
    <source>
        <dbReference type="Proteomes" id="UP000199800"/>
    </source>
</evidence>
<reference evidence="1 2" key="1">
    <citation type="submission" date="2016-10" db="EMBL/GenBank/DDBJ databases">
        <authorList>
            <person name="de Groot N.N."/>
        </authorList>
    </citation>
    <scope>NUCLEOTIDE SEQUENCE [LARGE SCALE GENOMIC DNA]</scope>
    <source>
        <strain evidence="1 2">DSM 1801</strain>
    </source>
</reference>
<evidence type="ECO:0000313" key="1">
    <source>
        <dbReference type="EMBL" id="SES71462.1"/>
    </source>
</evidence>
<dbReference type="STRING" id="29364.SAMN04487772_102153"/>
<dbReference type="AlphaFoldDB" id="A0A1H9YSG2"/>
<dbReference type="RefSeq" id="WP_092475663.1">
    <property type="nucleotide sequence ID" value="NZ_FOHN01000002.1"/>
</dbReference>
<dbReference type="EMBL" id="FOHN01000002">
    <property type="protein sequence ID" value="SES71462.1"/>
    <property type="molecule type" value="Genomic_DNA"/>
</dbReference>
<keyword evidence="2" id="KW-1185">Reference proteome</keyword>